<keyword evidence="5 10" id="KW-0552">Olfaction</keyword>
<dbReference type="Gene3D" id="1.20.1070.10">
    <property type="entry name" value="Rhodopsin 7-helix transmembrane proteins"/>
    <property type="match status" value="1"/>
</dbReference>
<evidence type="ECO:0000256" key="1">
    <source>
        <dbReference type="ARBA" id="ARBA00004651"/>
    </source>
</evidence>
<dbReference type="OrthoDB" id="9975554at2759"/>
<evidence type="ECO:0000256" key="2">
    <source>
        <dbReference type="ARBA" id="ARBA00022475"/>
    </source>
</evidence>
<dbReference type="GeneID" id="117667229"/>
<feature type="transmembrane region" description="Helical" evidence="10">
    <location>
        <begin position="142"/>
        <end position="165"/>
    </location>
</feature>
<evidence type="ECO:0000259" key="11">
    <source>
        <dbReference type="PROSITE" id="PS50262"/>
    </source>
</evidence>
<dbReference type="GO" id="GO:0004930">
    <property type="term" value="F:G protein-coupled receptor activity"/>
    <property type="evidence" value="ECO:0007669"/>
    <property type="project" value="UniProtKB-KW"/>
</dbReference>
<dbReference type="Pfam" id="PF13853">
    <property type="entry name" value="7tm_4"/>
    <property type="match status" value="1"/>
</dbReference>
<dbReference type="InterPro" id="IPR000725">
    <property type="entry name" value="Olfact_rcpt"/>
</dbReference>
<sequence>MKSENQTVNPEFHFQPFTTIPEMKWLIFGIFLILYLLSLLGNVSVAFIIYTVSSLHTPMYFFLANLAFLEIAYSCTIAPLTLANLASVRKISISLSGCGTQMFWFTVLGGSDCVLLAIMAYDRCVAICRPLSYPLIMTWRMCVSFVVGTWAMSGFLSFQLCLLILTLTFCGNDMAIINFFCDFPALMKLACGNTLGQQQGLFITSAIFLTVPFTLICMSYVFITMAVLRIPSSLGRQRAFSTCSSHIMVVLMQYSCSSLIYLCPASCLSATQVRVVSVVYTFITPVLNPLIYSMRSKELKEAMSRSLRRIILRQKK</sequence>
<evidence type="ECO:0000256" key="9">
    <source>
        <dbReference type="RuleBase" id="RU000688"/>
    </source>
</evidence>
<keyword evidence="4 9" id="KW-0812">Transmembrane</keyword>
<dbReference type="PRINTS" id="PR00237">
    <property type="entry name" value="GPCRRHODOPSN"/>
</dbReference>
<dbReference type="PRINTS" id="PR00245">
    <property type="entry name" value="OLFACTORYR"/>
</dbReference>
<feature type="transmembrane region" description="Helical" evidence="10">
    <location>
        <begin position="240"/>
        <end position="261"/>
    </location>
</feature>
<keyword evidence="9" id="KW-0675">Receptor</keyword>
<feature type="transmembrane region" description="Helical" evidence="10">
    <location>
        <begin position="25"/>
        <end position="52"/>
    </location>
</feature>
<keyword evidence="3 10" id="KW-0716">Sensory transduction</keyword>
<dbReference type="FunFam" id="1.20.1070.10:FF:000001">
    <property type="entry name" value="Olfactory receptor"/>
    <property type="match status" value="1"/>
</dbReference>
<keyword evidence="8 9" id="KW-0807">Transducer</keyword>
<evidence type="ECO:0000256" key="6">
    <source>
        <dbReference type="ARBA" id="ARBA00022989"/>
    </source>
</evidence>
<gene>
    <name evidence="13" type="primary">LOC117667229</name>
</gene>
<dbReference type="PROSITE" id="PS00237">
    <property type="entry name" value="G_PROTEIN_RECEP_F1_1"/>
    <property type="match status" value="1"/>
</dbReference>
<dbReference type="KEGG" id="pgut:117667229"/>
<accession>A0A6P9BX61</accession>
<dbReference type="GO" id="GO:0005886">
    <property type="term" value="C:plasma membrane"/>
    <property type="evidence" value="ECO:0007669"/>
    <property type="project" value="UniProtKB-SubCell"/>
</dbReference>
<dbReference type="InParanoid" id="A0A6P9BX61"/>
<keyword evidence="9" id="KW-0297">G-protein coupled receptor</keyword>
<feature type="transmembrane region" description="Helical" evidence="10">
    <location>
        <begin position="202"/>
        <end position="228"/>
    </location>
</feature>
<evidence type="ECO:0000313" key="13">
    <source>
        <dbReference type="RefSeq" id="XP_034276328.1"/>
    </source>
</evidence>
<dbReference type="InterPro" id="IPR000276">
    <property type="entry name" value="GPCR_Rhodpsn"/>
</dbReference>
<comment type="similarity">
    <text evidence="9">Belongs to the G-protein coupled receptor 1 family.</text>
</comment>
<dbReference type="PANTHER" id="PTHR26453">
    <property type="entry name" value="OLFACTORY RECEPTOR"/>
    <property type="match status" value="1"/>
</dbReference>
<comment type="subcellular location">
    <subcellularLocation>
        <location evidence="1 10">Cell membrane</location>
        <topology evidence="1 10">Multi-pass membrane protein</topology>
    </subcellularLocation>
</comment>
<protein>
    <recommendedName>
        <fullName evidence="10">Olfactory receptor</fullName>
    </recommendedName>
</protein>
<keyword evidence="6 10" id="KW-1133">Transmembrane helix</keyword>
<evidence type="ECO:0000256" key="10">
    <source>
        <dbReference type="RuleBase" id="RU363047"/>
    </source>
</evidence>
<keyword evidence="12" id="KW-1185">Reference proteome</keyword>
<keyword evidence="7 10" id="KW-0472">Membrane</keyword>
<dbReference type="SUPFAM" id="SSF81321">
    <property type="entry name" value="Family A G protein-coupled receptor-like"/>
    <property type="match status" value="1"/>
</dbReference>
<evidence type="ECO:0000313" key="12">
    <source>
        <dbReference type="Proteomes" id="UP001652622"/>
    </source>
</evidence>
<feature type="domain" description="G-protein coupled receptors family 1 profile" evidence="11">
    <location>
        <begin position="41"/>
        <end position="292"/>
    </location>
</feature>
<evidence type="ECO:0000256" key="5">
    <source>
        <dbReference type="ARBA" id="ARBA00022725"/>
    </source>
</evidence>
<feature type="transmembrane region" description="Helical" evidence="10">
    <location>
        <begin position="273"/>
        <end position="292"/>
    </location>
</feature>
<proteinExistence type="inferred from homology"/>
<dbReference type="GO" id="GO:0004984">
    <property type="term" value="F:olfactory receptor activity"/>
    <property type="evidence" value="ECO:0007669"/>
    <property type="project" value="InterPro"/>
</dbReference>
<evidence type="ECO:0000256" key="8">
    <source>
        <dbReference type="ARBA" id="ARBA00023224"/>
    </source>
</evidence>
<reference evidence="13" key="1">
    <citation type="submission" date="2025-08" db="UniProtKB">
        <authorList>
            <consortium name="RefSeq"/>
        </authorList>
    </citation>
    <scope>IDENTIFICATION</scope>
    <source>
        <tissue evidence="13">Blood</tissue>
    </source>
</reference>
<dbReference type="AlphaFoldDB" id="A0A6P9BX61"/>
<feature type="transmembrane region" description="Helical" evidence="10">
    <location>
        <begin position="59"/>
        <end position="82"/>
    </location>
</feature>
<dbReference type="PROSITE" id="PS50262">
    <property type="entry name" value="G_PROTEIN_RECEP_F1_2"/>
    <property type="match status" value="1"/>
</dbReference>
<dbReference type="Proteomes" id="UP001652622">
    <property type="component" value="Unplaced"/>
</dbReference>
<organism evidence="12 13">
    <name type="scientific">Pantherophis guttatus</name>
    <name type="common">Corn snake</name>
    <name type="synonym">Elaphe guttata</name>
    <dbReference type="NCBI Taxonomy" id="94885"/>
    <lineage>
        <taxon>Eukaryota</taxon>
        <taxon>Metazoa</taxon>
        <taxon>Chordata</taxon>
        <taxon>Craniata</taxon>
        <taxon>Vertebrata</taxon>
        <taxon>Euteleostomi</taxon>
        <taxon>Lepidosauria</taxon>
        <taxon>Squamata</taxon>
        <taxon>Bifurcata</taxon>
        <taxon>Unidentata</taxon>
        <taxon>Episquamata</taxon>
        <taxon>Toxicofera</taxon>
        <taxon>Serpentes</taxon>
        <taxon>Colubroidea</taxon>
        <taxon>Colubridae</taxon>
        <taxon>Colubrinae</taxon>
        <taxon>Pantherophis</taxon>
    </lineage>
</organism>
<dbReference type="InterPro" id="IPR017452">
    <property type="entry name" value="GPCR_Rhodpsn_7TM"/>
</dbReference>
<evidence type="ECO:0000256" key="3">
    <source>
        <dbReference type="ARBA" id="ARBA00022606"/>
    </source>
</evidence>
<evidence type="ECO:0000256" key="7">
    <source>
        <dbReference type="ARBA" id="ARBA00023136"/>
    </source>
</evidence>
<keyword evidence="2 10" id="KW-1003">Cell membrane</keyword>
<dbReference type="RefSeq" id="XP_034276328.1">
    <property type="nucleotide sequence ID" value="XM_034420437.1"/>
</dbReference>
<feature type="transmembrane region" description="Helical" evidence="10">
    <location>
        <begin position="102"/>
        <end position="121"/>
    </location>
</feature>
<dbReference type="OMA" id="PFTLICM"/>
<name>A0A6P9BX61_PANGU</name>
<evidence type="ECO:0000256" key="4">
    <source>
        <dbReference type="ARBA" id="ARBA00022692"/>
    </source>
</evidence>